<evidence type="ECO:0000313" key="5">
    <source>
        <dbReference type="EMBL" id="KYH15303.1"/>
    </source>
</evidence>
<gene>
    <name evidence="5" type="ORF">A0131_11060</name>
</gene>
<feature type="domain" description="Carbohydrate kinase PfkB" evidence="4">
    <location>
        <begin position="7"/>
        <end position="303"/>
    </location>
</feature>
<sequence length="323" mass="36090">MTIYGLGEVLLRFTPPNYEQLKNARSLNIQTGGAELNTLVTLAGFKQDTAMLTTLPQDNLKDLVEQTMRSANVSTKFINHSEGRLGTYYMEEGFGYRSGQVIYDRDHSTFAINGYEQLQQIDFNDGDYLILTGITLAVNTQIRDNIVDILTKLKKQGVKLVFDINYRGNLWSTDEAIPVIKSVLPLVDILLFGKKDATHLLSTNSETDDMETCAKTIQAQYNIPVMASSNRDITESTLQGIMLIQDNFITSPKYQYTVLNRIGAGDAFTAGIIHGLLQQWDLAQVIDFATKCSVLQHTTNEDSLSIEEQDILNLSSNVGELKR</sequence>
<dbReference type="InterPro" id="IPR029056">
    <property type="entry name" value="Ribokinase-like"/>
</dbReference>
<dbReference type="InterPro" id="IPR052700">
    <property type="entry name" value="Carb_kinase_PfkB-like"/>
</dbReference>
<comment type="caution">
    <text evidence="5">The sequence shown here is derived from an EMBL/GenBank/DDBJ whole genome shotgun (WGS) entry which is preliminary data.</text>
</comment>
<evidence type="ECO:0000256" key="1">
    <source>
        <dbReference type="ARBA" id="ARBA00010688"/>
    </source>
</evidence>
<evidence type="ECO:0000259" key="4">
    <source>
        <dbReference type="Pfam" id="PF00294"/>
    </source>
</evidence>
<dbReference type="RefSeq" id="WP_061855445.1">
    <property type="nucleotide sequence ID" value="NZ_LUGM01000002.1"/>
</dbReference>
<dbReference type="PANTHER" id="PTHR43320:SF2">
    <property type="entry name" value="2-DEHYDRO-3-DEOXYGLUCONOKINASE_2-DEHYDRO-3-DEOXYGALACTONOKINASE"/>
    <property type="match status" value="1"/>
</dbReference>
<dbReference type="Proteomes" id="UP000075418">
    <property type="component" value="Unassembled WGS sequence"/>
</dbReference>
<dbReference type="AlphaFoldDB" id="A0A151A7L4"/>
<comment type="similarity">
    <text evidence="1">Belongs to the carbohydrate kinase PfkB family.</text>
</comment>
<reference evidence="5 6" key="1">
    <citation type="submission" date="2016-02" db="EMBL/GenBank/DDBJ databases">
        <title>Draft genome sequence of hydrocarbon degrading Staphylococcus saprophyticus Strain CNV2, isolated from crude-oil contaminated soil from Noonmati Oil Refinery, Guwahati, Assam, India.</title>
        <authorList>
            <person name="Mukherjee A."/>
            <person name="Chettri B."/>
            <person name="Langpoklakpam J."/>
            <person name="Singh A.K."/>
            <person name="Chattopadhyay D.J."/>
        </authorList>
    </citation>
    <scope>NUCLEOTIDE SEQUENCE [LARGE SCALE GENOMIC DNA]</scope>
    <source>
        <strain evidence="5 6">CNV2</strain>
    </source>
</reference>
<proteinExistence type="inferred from homology"/>
<evidence type="ECO:0000256" key="3">
    <source>
        <dbReference type="ARBA" id="ARBA00022777"/>
    </source>
</evidence>
<dbReference type="SUPFAM" id="SSF53613">
    <property type="entry name" value="Ribokinase-like"/>
    <property type="match status" value="1"/>
</dbReference>
<keyword evidence="2" id="KW-0808">Transferase</keyword>
<dbReference type="GO" id="GO:0016301">
    <property type="term" value="F:kinase activity"/>
    <property type="evidence" value="ECO:0007669"/>
    <property type="project" value="UniProtKB-KW"/>
</dbReference>
<protein>
    <submittedName>
        <fullName evidence="5">2-keto-3-deoxygluconate kinase</fullName>
    </submittedName>
</protein>
<accession>A0A151A7L4</accession>
<evidence type="ECO:0000256" key="2">
    <source>
        <dbReference type="ARBA" id="ARBA00022679"/>
    </source>
</evidence>
<evidence type="ECO:0000313" key="6">
    <source>
        <dbReference type="Proteomes" id="UP000075418"/>
    </source>
</evidence>
<dbReference type="CDD" id="cd01166">
    <property type="entry name" value="KdgK"/>
    <property type="match status" value="1"/>
</dbReference>
<dbReference type="EMBL" id="LUGM01000002">
    <property type="protein sequence ID" value="KYH15303.1"/>
    <property type="molecule type" value="Genomic_DNA"/>
</dbReference>
<dbReference type="Pfam" id="PF00294">
    <property type="entry name" value="PfkB"/>
    <property type="match status" value="1"/>
</dbReference>
<dbReference type="Gene3D" id="3.40.1190.20">
    <property type="match status" value="1"/>
</dbReference>
<name>A0A151A7L4_9STAP</name>
<organism evidence="5 6">
    <name type="scientific">Staphylococcus kloosii</name>
    <dbReference type="NCBI Taxonomy" id="29384"/>
    <lineage>
        <taxon>Bacteria</taxon>
        <taxon>Bacillati</taxon>
        <taxon>Bacillota</taxon>
        <taxon>Bacilli</taxon>
        <taxon>Bacillales</taxon>
        <taxon>Staphylococcaceae</taxon>
        <taxon>Staphylococcus</taxon>
    </lineage>
</organism>
<dbReference type="PANTHER" id="PTHR43320">
    <property type="entry name" value="SUGAR KINASE"/>
    <property type="match status" value="1"/>
</dbReference>
<keyword evidence="3 5" id="KW-0418">Kinase</keyword>
<dbReference type="InterPro" id="IPR011611">
    <property type="entry name" value="PfkB_dom"/>
</dbReference>